<comment type="caution">
    <text evidence="3">The sequence shown here is derived from an EMBL/GenBank/DDBJ whole genome shotgun (WGS) entry which is preliminary data.</text>
</comment>
<organism evidence="3 4">
    <name type="scientific">Ilumatobacter fluminis</name>
    <dbReference type="NCBI Taxonomy" id="467091"/>
    <lineage>
        <taxon>Bacteria</taxon>
        <taxon>Bacillati</taxon>
        <taxon>Actinomycetota</taxon>
        <taxon>Acidimicrobiia</taxon>
        <taxon>Acidimicrobiales</taxon>
        <taxon>Ilumatobacteraceae</taxon>
        <taxon>Ilumatobacter</taxon>
    </lineage>
</organism>
<sequence>MTDPWARPSDDGARARRPPAQSVEIELDGPDGPTGDPGERIDSGEPNWRAVSGIAAVLGVVLGLLVAGVIFWSGGDDGDEGEPSSSTLPIDELTAEITVPPTLPPVETAPPTTIAGLERMAPEPRPVTVPTYPPSSGAVADWDTAVEFDTLANSIVAELVADSSAGDGPSSGQAIWDSTSRRFELRLDFPIGTSRTIYDTVTETVYETVERPRSGAATWTSRAGDDYFPPSFDPMEYFSELVLGPVRADNADLATDVTTDRNVVSVRAVPTVRTTYRLPMFTLGAWAGDGDEPVDVDVFVDEGGRVVRSQFTYVNPTATLVQVHSPTRVDVSVELPSDADIEQASSDAVTAESLRPVYETIEPVPANSTGQYSISAALDQRDESPPAAAAIDVSWAGNTARFTAQRDDGNDRRLLTQTFDAVSTVSVQIDDAATATTYVTDDVEGVWTRLTSTGPGGRLPPVDERMISGLVPRAALEDAEVLEFYRYVVLRDGTIALEAHLEVAPGEIVLPSRVPMTLDPTEPVEVYLYVGSGVVHELHIVGNQGEPQALVQWFDLRAAPDITLPDDDRVVDG</sequence>
<evidence type="ECO:0000313" key="3">
    <source>
        <dbReference type="EMBL" id="TDT15090.1"/>
    </source>
</evidence>
<dbReference type="RefSeq" id="WP_133867581.1">
    <property type="nucleotide sequence ID" value="NZ_SOAU01000001.1"/>
</dbReference>
<dbReference type="Proteomes" id="UP000294558">
    <property type="component" value="Unassembled WGS sequence"/>
</dbReference>
<evidence type="ECO:0000256" key="1">
    <source>
        <dbReference type="SAM" id="MobiDB-lite"/>
    </source>
</evidence>
<keyword evidence="2" id="KW-0812">Transmembrane</keyword>
<dbReference type="EMBL" id="SOAU01000001">
    <property type="protein sequence ID" value="TDT15090.1"/>
    <property type="molecule type" value="Genomic_DNA"/>
</dbReference>
<accession>A0A4R7HWA2</accession>
<proteinExistence type="predicted"/>
<evidence type="ECO:0000256" key="2">
    <source>
        <dbReference type="SAM" id="Phobius"/>
    </source>
</evidence>
<reference evidence="3 4" key="1">
    <citation type="submission" date="2019-03" db="EMBL/GenBank/DDBJ databases">
        <title>Sequencing the genomes of 1000 actinobacteria strains.</title>
        <authorList>
            <person name="Klenk H.-P."/>
        </authorList>
    </citation>
    <scope>NUCLEOTIDE SEQUENCE [LARGE SCALE GENOMIC DNA]</scope>
    <source>
        <strain evidence="3 4">DSM 18936</strain>
    </source>
</reference>
<dbReference type="AlphaFoldDB" id="A0A4R7HWA2"/>
<feature type="region of interest" description="Disordered" evidence="1">
    <location>
        <begin position="1"/>
        <end position="45"/>
    </location>
</feature>
<keyword evidence="2" id="KW-0472">Membrane</keyword>
<keyword evidence="4" id="KW-1185">Reference proteome</keyword>
<keyword evidence="2" id="KW-1133">Transmembrane helix</keyword>
<name>A0A4R7HWA2_9ACTN</name>
<gene>
    <name evidence="3" type="ORF">BDK89_0650</name>
</gene>
<protein>
    <submittedName>
        <fullName evidence="3">Uncharacterized protein</fullName>
    </submittedName>
</protein>
<evidence type="ECO:0000313" key="4">
    <source>
        <dbReference type="Proteomes" id="UP000294558"/>
    </source>
</evidence>
<feature type="transmembrane region" description="Helical" evidence="2">
    <location>
        <begin position="50"/>
        <end position="72"/>
    </location>
</feature>